<evidence type="ECO:0000256" key="1">
    <source>
        <dbReference type="SAM" id="MobiDB-lite"/>
    </source>
</evidence>
<accession>A0A511MKZ6</accession>
<keyword evidence="3" id="KW-1185">Reference proteome</keyword>
<feature type="region of interest" description="Disordered" evidence="1">
    <location>
        <begin position="1"/>
        <end position="48"/>
    </location>
</feature>
<name>A0A511MKZ6_9NOCA</name>
<gene>
    <name evidence="2" type="ORF">NN4_56400</name>
</gene>
<protein>
    <submittedName>
        <fullName evidence="2">Uncharacterized protein</fullName>
    </submittedName>
</protein>
<dbReference type="Proteomes" id="UP000321424">
    <property type="component" value="Unassembled WGS sequence"/>
</dbReference>
<proteinExistence type="predicted"/>
<dbReference type="EMBL" id="BJXA01000046">
    <property type="protein sequence ID" value="GEM41121.1"/>
    <property type="molecule type" value="Genomic_DNA"/>
</dbReference>
<evidence type="ECO:0000313" key="3">
    <source>
        <dbReference type="Proteomes" id="UP000321424"/>
    </source>
</evidence>
<feature type="compositionally biased region" description="Polar residues" evidence="1">
    <location>
        <begin position="16"/>
        <end position="29"/>
    </location>
</feature>
<dbReference type="AlphaFoldDB" id="A0A511MKZ6"/>
<feature type="compositionally biased region" description="Basic and acidic residues" evidence="1">
    <location>
        <begin position="1"/>
        <end position="12"/>
    </location>
</feature>
<reference evidence="2 3" key="1">
    <citation type="submission" date="2019-07" db="EMBL/GenBank/DDBJ databases">
        <title>Whole genome shotgun sequence of Nocardia ninae NBRC 108245.</title>
        <authorList>
            <person name="Hosoyama A."/>
            <person name="Uohara A."/>
            <person name="Ohji S."/>
            <person name="Ichikawa N."/>
        </authorList>
    </citation>
    <scope>NUCLEOTIDE SEQUENCE [LARGE SCALE GENOMIC DNA]</scope>
    <source>
        <strain evidence="2 3">NBRC 108245</strain>
    </source>
</reference>
<dbReference type="RefSeq" id="WP_186818667.1">
    <property type="nucleotide sequence ID" value="NZ_BJXA01000046.1"/>
</dbReference>
<evidence type="ECO:0000313" key="2">
    <source>
        <dbReference type="EMBL" id="GEM41121.1"/>
    </source>
</evidence>
<sequence length="48" mass="5365">MIRLKRGEDHTAANEGRQSVFQSGGQTKQMPARPKVTPSQPKTSKKDR</sequence>
<organism evidence="2 3">
    <name type="scientific">Nocardia ninae NBRC 108245</name>
    <dbReference type="NCBI Taxonomy" id="1210091"/>
    <lineage>
        <taxon>Bacteria</taxon>
        <taxon>Bacillati</taxon>
        <taxon>Actinomycetota</taxon>
        <taxon>Actinomycetes</taxon>
        <taxon>Mycobacteriales</taxon>
        <taxon>Nocardiaceae</taxon>
        <taxon>Nocardia</taxon>
    </lineage>
</organism>
<comment type="caution">
    <text evidence="2">The sequence shown here is derived from an EMBL/GenBank/DDBJ whole genome shotgun (WGS) entry which is preliminary data.</text>
</comment>